<keyword evidence="2" id="KW-1185">Reference proteome</keyword>
<sequence>MNQREDNVSILAGNSRDYYNNDGEIIVEAQLKAFEAVLSR</sequence>
<gene>
    <name evidence="1" type="ORF">PSI23_07235</name>
</gene>
<dbReference type="EMBL" id="JAQRFI010000012">
    <property type="protein sequence ID" value="MDC9589118.1"/>
    <property type="molecule type" value="Genomic_DNA"/>
</dbReference>
<evidence type="ECO:0000313" key="2">
    <source>
        <dbReference type="Proteomes" id="UP001217178"/>
    </source>
</evidence>
<protein>
    <submittedName>
        <fullName evidence="1">Uncharacterized protein</fullName>
    </submittedName>
</protein>
<comment type="caution">
    <text evidence="1">The sequence shown here is derived from an EMBL/GenBank/DDBJ whole genome shotgun (WGS) entry which is preliminary data.</text>
</comment>
<name>A0ABT5LDD8_9GAMM</name>
<organism evidence="1 2">
    <name type="scientific">Xenorhabdus yunnanensis</name>
    <dbReference type="NCBI Taxonomy" id="3025878"/>
    <lineage>
        <taxon>Bacteria</taxon>
        <taxon>Pseudomonadati</taxon>
        <taxon>Pseudomonadota</taxon>
        <taxon>Gammaproteobacteria</taxon>
        <taxon>Enterobacterales</taxon>
        <taxon>Morganellaceae</taxon>
        <taxon>Xenorhabdus</taxon>
    </lineage>
</organism>
<accession>A0ABT5LDD8</accession>
<dbReference type="RefSeq" id="WP_273554450.1">
    <property type="nucleotide sequence ID" value="NZ_JAQRFI010000012.1"/>
</dbReference>
<proteinExistence type="predicted"/>
<dbReference type="Proteomes" id="UP001217178">
    <property type="component" value="Unassembled WGS sequence"/>
</dbReference>
<reference evidence="1 2" key="1">
    <citation type="submission" date="2023-02" db="EMBL/GenBank/DDBJ databases">
        <title>Entomopathogenic bacteria.</title>
        <authorList>
            <person name="Machado R.A."/>
        </authorList>
    </citation>
    <scope>NUCLEOTIDE SEQUENCE [LARGE SCALE GENOMIC DNA]</scope>
    <source>
        <strain evidence="1 2">XENO-10</strain>
    </source>
</reference>
<evidence type="ECO:0000313" key="1">
    <source>
        <dbReference type="EMBL" id="MDC9589118.1"/>
    </source>
</evidence>